<dbReference type="InterPro" id="IPR047794">
    <property type="entry name" value="C45_proenzyme-like"/>
</dbReference>
<evidence type="ECO:0000313" key="2">
    <source>
        <dbReference type="EMBL" id="RKD69758.1"/>
    </source>
</evidence>
<organism evidence="2 3">
    <name type="scientific">Sinobaca qinghaiensis</name>
    <dbReference type="NCBI Taxonomy" id="342944"/>
    <lineage>
        <taxon>Bacteria</taxon>
        <taxon>Bacillati</taxon>
        <taxon>Bacillota</taxon>
        <taxon>Bacilli</taxon>
        <taxon>Bacillales</taxon>
        <taxon>Sporolactobacillaceae</taxon>
        <taxon>Sinobaca</taxon>
    </lineage>
</organism>
<keyword evidence="2" id="KW-0378">Hydrolase</keyword>
<reference evidence="2 3" key="1">
    <citation type="submission" date="2018-09" db="EMBL/GenBank/DDBJ databases">
        <title>Genomic Encyclopedia of Archaeal and Bacterial Type Strains, Phase II (KMG-II): from individual species to whole genera.</title>
        <authorList>
            <person name="Goeker M."/>
        </authorList>
    </citation>
    <scope>NUCLEOTIDE SEQUENCE [LARGE SCALE GENOMIC DNA]</scope>
    <source>
        <strain evidence="2 3">DSM 17008</strain>
    </source>
</reference>
<dbReference type="PANTHER" id="PTHR34180">
    <property type="entry name" value="PEPTIDASE C45"/>
    <property type="match status" value="1"/>
</dbReference>
<dbReference type="Pfam" id="PF03417">
    <property type="entry name" value="AAT"/>
    <property type="match status" value="1"/>
</dbReference>
<dbReference type="InterPro" id="IPR005079">
    <property type="entry name" value="Peptidase_C45_hydrolase"/>
</dbReference>
<sequence length="349" mass="41357">MKTINMPLRAYRGTYYDIGRQQGREWKDTLIEKVHWKRREKSTRRYSIDFNDTKQLLNRYSSGIWDELEGISEELKWPLYDVVHEYSGYQGDRVRAGCSALMVNGIYARNYDYFPKTYEGRMMMHQPDHGFATFGFSQRMVGRTDGMNEHGLSIGYHFVHRIKPEEGFVCSNICRMVLENCRNTDEAVQFLKQVPHRHSFNYSMYDAGGRRAVVEASPRKLAVRQEDDFWCTNHFITEHLQKENRHFLKDSYRREEIFKSMDLSGKQLLDLFYLFNHDGQGIYTNDYRNWSGTIHTAVYEPASLSIYVGIGGNRPPVKIPFREFLNRERIYIKTIKGKMDTDLDFPFNW</sequence>
<dbReference type="Proteomes" id="UP000285120">
    <property type="component" value="Unassembled WGS sequence"/>
</dbReference>
<dbReference type="SUPFAM" id="SSF56235">
    <property type="entry name" value="N-terminal nucleophile aminohydrolases (Ntn hydrolases)"/>
    <property type="match status" value="1"/>
</dbReference>
<protein>
    <submittedName>
        <fullName evidence="2">Putative choloylglycine hydrolase</fullName>
    </submittedName>
</protein>
<dbReference type="GO" id="GO:0016787">
    <property type="term" value="F:hydrolase activity"/>
    <property type="evidence" value="ECO:0007669"/>
    <property type="project" value="UniProtKB-KW"/>
</dbReference>
<accession>A0A419UX94</accession>
<gene>
    <name evidence="2" type="ORF">ATL39_3185</name>
</gene>
<dbReference type="InterPro" id="IPR029055">
    <property type="entry name" value="Ntn_hydrolases_N"/>
</dbReference>
<dbReference type="NCBIfam" id="NF040521">
    <property type="entry name" value="C45_proenzyme"/>
    <property type="match status" value="1"/>
</dbReference>
<dbReference type="OrthoDB" id="8617387at2"/>
<name>A0A419UX94_9BACL</name>
<proteinExistence type="predicted"/>
<evidence type="ECO:0000259" key="1">
    <source>
        <dbReference type="Pfam" id="PF03417"/>
    </source>
</evidence>
<dbReference type="Gene3D" id="3.60.60.10">
    <property type="entry name" value="Penicillin V Acylase, Chain A"/>
    <property type="match status" value="1"/>
</dbReference>
<dbReference type="CDD" id="cd01935">
    <property type="entry name" value="Ntn_CGH_like"/>
    <property type="match status" value="1"/>
</dbReference>
<dbReference type="InterPro" id="IPR047801">
    <property type="entry name" value="Peptidase_C45"/>
</dbReference>
<comment type="caution">
    <text evidence="2">The sequence shown here is derived from an EMBL/GenBank/DDBJ whole genome shotgun (WGS) entry which is preliminary data.</text>
</comment>
<dbReference type="PANTHER" id="PTHR34180:SF1">
    <property type="entry name" value="BETA-ALANYL-DOPAMINE_CARCININE HYDROLASE"/>
    <property type="match status" value="1"/>
</dbReference>
<dbReference type="RefSeq" id="WP_120194313.1">
    <property type="nucleotide sequence ID" value="NZ_RAPK01000011.1"/>
</dbReference>
<feature type="domain" description="Peptidase C45 hydrolase" evidence="1">
    <location>
        <begin position="106"/>
        <end position="314"/>
    </location>
</feature>
<dbReference type="EMBL" id="RAPK01000011">
    <property type="protein sequence ID" value="RKD69758.1"/>
    <property type="molecule type" value="Genomic_DNA"/>
</dbReference>
<dbReference type="AlphaFoldDB" id="A0A419UX94"/>
<evidence type="ECO:0000313" key="3">
    <source>
        <dbReference type="Proteomes" id="UP000285120"/>
    </source>
</evidence>
<keyword evidence="3" id="KW-1185">Reference proteome</keyword>